<dbReference type="PROSITE" id="PS00092">
    <property type="entry name" value="N6_MTASE"/>
    <property type="match status" value="1"/>
</dbReference>
<keyword evidence="2" id="KW-0489">Methyltransferase</keyword>
<evidence type="ECO:0000256" key="2">
    <source>
        <dbReference type="ARBA" id="ARBA00022603"/>
    </source>
</evidence>
<feature type="domain" description="MmeI-like helicase spacer" evidence="7">
    <location>
        <begin position="285"/>
        <end position="361"/>
    </location>
</feature>
<dbReference type="InterPro" id="IPR011639">
    <property type="entry name" value="MethylTrfase_TaqI-like_dom"/>
</dbReference>
<dbReference type="PRINTS" id="PR00507">
    <property type="entry name" value="N12N6MTFRASE"/>
</dbReference>
<evidence type="ECO:0000313" key="9">
    <source>
        <dbReference type="Proteomes" id="UP000248134"/>
    </source>
</evidence>
<dbReference type="EMBL" id="QKQS01000008">
    <property type="protein sequence ID" value="PZA12991.1"/>
    <property type="molecule type" value="Genomic_DNA"/>
</dbReference>
<proteinExistence type="predicted"/>
<comment type="catalytic activity">
    <reaction evidence="5">
        <text>a 2'-deoxyadenosine in DNA + S-adenosyl-L-methionine = an N(6)-methyl-2'-deoxyadenosine in DNA + S-adenosyl-L-homocysteine + H(+)</text>
        <dbReference type="Rhea" id="RHEA:15197"/>
        <dbReference type="Rhea" id="RHEA-COMP:12418"/>
        <dbReference type="Rhea" id="RHEA-COMP:12419"/>
        <dbReference type="ChEBI" id="CHEBI:15378"/>
        <dbReference type="ChEBI" id="CHEBI:57856"/>
        <dbReference type="ChEBI" id="CHEBI:59789"/>
        <dbReference type="ChEBI" id="CHEBI:90615"/>
        <dbReference type="ChEBI" id="CHEBI:90616"/>
        <dbReference type="EC" id="2.1.1.72"/>
    </reaction>
</comment>
<reference evidence="8 9" key="1">
    <citation type="submission" date="2018-06" db="EMBL/GenBank/DDBJ databases">
        <title>Draft Whole-Genome Sequence of the purple photosynthetic bacterium Rhodospeudomonas palustris XCP.</title>
        <authorList>
            <person name="Rayyan A."/>
            <person name="Meyer T.E."/>
            <person name="Kyndt J.A."/>
        </authorList>
    </citation>
    <scope>NUCLEOTIDE SEQUENCE [LARGE SCALE GENOMIC DNA]</scope>
    <source>
        <strain evidence="8 9">XCP</strain>
    </source>
</reference>
<dbReference type="Gene3D" id="3.40.50.150">
    <property type="entry name" value="Vaccinia Virus protein VP39"/>
    <property type="match status" value="1"/>
</dbReference>
<dbReference type="GO" id="GO:0003676">
    <property type="term" value="F:nucleic acid binding"/>
    <property type="evidence" value="ECO:0007669"/>
    <property type="project" value="InterPro"/>
</dbReference>
<accession>A0A323UKQ5</accession>
<dbReference type="REBASE" id="292358">
    <property type="entry name" value="RpaXCPORF5840P"/>
</dbReference>
<dbReference type="SUPFAM" id="SSF53335">
    <property type="entry name" value="S-adenosyl-L-methionine-dependent methyltransferases"/>
    <property type="match status" value="1"/>
</dbReference>
<dbReference type="GO" id="GO:0009007">
    <property type="term" value="F:site-specific DNA-methyltransferase (adenine-specific) activity"/>
    <property type="evidence" value="ECO:0007669"/>
    <property type="project" value="UniProtKB-EC"/>
</dbReference>
<feature type="domain" description="Type II methyltransferase M.TaqI-like" evidence="6">
    <location>
        <begin position="561"/>
        <end position="746"/>
    </location>
</feature>
<keyword evidence="8" id="KW-0540">Nuclease</keyword>
<evidence type="ECO:0000259" key="7">
    <source>
        <dbReference type="Pfam" id="PF20465"/>
    </source>
</evidence>
<evidence type="ECO:0000256" key="5">
    <source>
        <dbReference type="ARBA" id="ARBA00047942"/>
    </source>
</evidence>
<dbReference type="OrthoDB" id="9806213at2"/>
<dbReference type="RefSeq" id="WP_110785072.1">
    <property type="nucleotide sequence ID" value="NZ_QKQS01000008.1"/>
</dbReference>
<keyword evidence="3" id="KW-0808">Transferase</keyword>
<dbReference type="GO" id="GO:0006304">
    <property type="term" value="P:DNA modification"/>
    <property type="evidence" value="ECO:0007669"/>
    <property type="project" value="InterPro"/>
</dbReference>
<dbReference type="InterPro" id="IPR046819">
    <property type="entry name" value="MmeI_hel"/>
</dbReference>
<keyword evidence="8" id="KW-0378">Hydrolase</keyword>
<keyword evidence="8" id="KW-0255">Endonuclease</keyword>
<organism evidence="8 9">
    <name type="scientific">Rhodopseudomonas palustris</name>
    <dbReference type="NCBI Taxonomy" id="1076"/>
    <lineage>
        <taxon>Bacteria</taxon>
        <taxon>Pseudomonadati</taxon>
        <taxon>Pseudomonadota</taxon>
        <taxon>Alphaproteobacteria</taxon>
        <taxon>Hyphomicrobiales</taxon>
        <taxon>Nitrobacteraceae</taxon>
        <taxon>Rhodopseudomonas</taxon>
    </lineage>
</organism>
<dbReference type="InterPro" id="IPR050953">
    <property type="entry name" value="N4_N6_ade-DNA_methylase"/>
</dbReference>
<dbReference type="InterPro" id="IPR029063">
    <property type="entry name" value="SAM-dependent_MTases_sf"/>
</dbReference>
<gene>
    <name evidence="8" type="ORF">DNX69_05840</name>
</gene>
<evidence type="ECO:0000256" key="1">
    <source>
        <dbReference type="ARBA" id="ARBA00011900"/>
    </source>
</evidence>
<comment type="caution">
    <text evidence="8">The sequence shown here is derived from an EMBL/GenBank/DDBJ whole genome shotgun (WGS) entry which is preliminary data.</text>
</comment>
<dbReference type="AlphaFoldDB" id="A0A323UKQ5"/>
<dbReference type="GO" id="GO:0004519">
    <property type="term" value="F:endonuclease activity"/>
    <property type="evidence" value="ECO:0007669"/>
    <property type="project" value="UniProtKB-KW"/>
</dbReference>
<evidence type="ECO:0000256" key="4">
    <source>
        <dbReference type="ARBA" id="ARBA00022691"/>
    </source>
</evidence>
<dbReference type="Pfam" id="PF20465">
    <property type="entry name" value="MmeI_hel"/>
    <property type="match status" value="1"/>
</dbReference>
<dbReference type="PANTHER" id="PTHR33841:SF1">
    <property type="entry name" value="DNA METHYLTRANSFERASE A"/>
    <property type="match status" value="1"/>
</dbReference>
<dbReference type="GO" id="GO:0032259">
    <property type="term" value="P:methylation"/>
    <property type="evidence" value="ECO:0007669"/>
    <property type="project" value="UniProtKB-KW"/>
</dbReference>
<evidence type="ECO:0000256" key="3">
    <source>
        <dbReference type="ARBA" id="ARBA00022679"/>
    </source>
</evidence>
<dbReference type="Pfam" id="PF07669">
    <property type="entry name" value="Eco57I"/>
    <property type="match status" value="1"/>
</dbReference>
<dbReference type="Proteomes" id="UP000248134">
    <property type="component" value="Unassembled WGS sequence"/>
</dbReference>
<dbReference type="PANTHER" id="PTHR33841">
    <property type="entry name" value="DNA METHYLTRANSFERASE YEEA-RELATED"/>
    <property type="match status" value="1"/>
</dbReference>
<dbReference type="EC" id="2.1.1.72" evidence="1"/>
<dbReference type="InterPro" id="IPR002052">
    <property type="entry name" value="DNA_methylase_N6_adenine_CS"/>
</dbReference>
<protein>
    <recommendedName>
        <fullName evidence="1">site-specific DNA-methyltransferase (adenine-specific)</fullName>
        <ecNumber evidence="1">2.1.1.72</ecNumber>
    </recommendedName>
</protein>
<evidence type="ECO:0000313" key="8">
    <source>
        <dbReference type="EMBL" id="PZA12991.1"/>
    </source>
</evidence>
<evidence type="ECO:0000259" key="6">
    <source>
        <dbReference type="Pfam" id="PF07669"/>
    </source>
</evidence>
<sequence length="1227" mass="139647">MFDDSRSFISRAFLRSEFSLDYSAYSDETDSALLRKLHEWDRRLQLSETQAEGAFTQVFFVETWGYGEAGRVPAEHHTIIPKLPIPGEGAGGGAGEADLALGWFRGRKDAIPQVLCEFKDIRSKLDAKQKRKGSNRTPIEQCLNYVRGARRGLFGNEPVQPWWGLVTDMNEFRLYWWDRAPAEYIRFFIRREDLLSGSYDLLSETEDARFDRYLFSRIFSREMLLSEAGRPQLLRLIERQWTRGRKLEGEFYEHYRAVREALYNALRTYNADFPGRPGELLRVTQKLLDRFIFAFFCEDMGERLMFPPQLIRDFMRNRSNEPFYDEGGTELWDQFKRVFDKMNTGGALNRVTLPEINGGLFARDPLIDGLTIPNHVFAKAGQGASETSLESDKNTLLYLSGRYNYAARGDVKESLSLFTLGHIFEQSITELEYREGELEGRETIAKLSKRKRDGVYYTPEPVVNYLVEQTLGPWFADAKAACGYPAPDAGAPTPAAISAYIERLAQIRIVDPACGSGAFLISAFRRLLTERVSAAADLDRARSGTASAVDEAPIIADILRNNIYGVDINPASVEITKLALWLHSARAAAPLSSLEHTIRIGNSLVGEDFWIGRQRSAEAEERVRTFDWRTAFPEIWPAGEDGGFHIVLGNPPYVKLQNMTKVNPDVVAYLSAEREEDTYRSARTGNFDLYLPFIEKGLRLLAWRGRMAYIAPSLWVVNQYGEGLRGVVRRGRHLDRWLDFKSHQIFEDVITYTALQFFTREPCEAARFLAAPDGEIANADWSAPGLSVSYNSIPDDREWLIATGAERSLIERLSRDCLRLDSRDLSRIVVGIQTSGNHIYHLQRVGPGQYRCAPKGDRAGAYEVEIEDSIMKPLVSGAEAKRYEEPETNTYLLFPYEADEHGKMTLLSVDEMEKRFPKAWSYLLSWKDALTNGDTERPDDWWGYVYRKNLDKQHLPKLIVAQTVPGMRVCSDSFGRYYLDNVRVNGILPARDIEHSFLLGALNGPIVDFVFRRISKPKQGGWFEANKQFIAPLPIPNAPPNERAEVSERAERLQQRWTQRRLLLREASERLSVLARQRHPTRWLWPDLPELREMIERAPKGLRLAADRRKWAGEQLTEMEATRTEALQAALDRGGLRQARFDRGELRLYVSGAAVLGKIFLGEAEGPLAEAYWRWLLLSGPAREATRFAADLRQPPAPSEEPAAMQFIDRVAALSDEVAGSRLTSAR</sequence>
<name>A0A323UKQ5_RHOPL</name>
<keyword evidence="4" id="KW-0949">S-adenosyl-L-methionine</keyword>